<comment type="cofactor">
    <cofactor evidence="1">
        <name>Zn(2+)</name>
        <dbReference type="ChEBI" id="CHEBI:29105"/>
    </cofactor>
</comment>
<keyword evidence="6" id="KW-0378">Hydrolase</keyword>
<dbReference type="PANTHER" id="PTHR43655">
    <property type="entry name" value="ATP-DEPENDENT PROTEASE"/>
    <property type="match status" value="1"/>
</dbReference>
<organism evidence="12">
    <name type="scientific">viral metagenome</name>
    <dbReference type="NCBI Taxonomy" id="1070528"/>
    <lineage>
        <taxon>unclassified sequences</taxon>
        <taxon>metagenomes</taxon>
        <taxon>organismal metagenomes</taxon>
    </lineage>
</organism>
<evidence type="ECO:0000256" key="1">
    <source>
        <dbReference type="ARBA" id="ARBA00001947"/>
    </source>
</evidence>
<feature type="transmembrane region" description="Helical" evidence="10">
    <location>
        <begin position="15"/>
        <end position="31"/>
    </location>
</feature>
<dbReference type="Pfam" id="PF01434">
    <property type="entry name" value="Peptidase_M41"/>
    <property type="match status" value="1"/>
</dbReference>
<evidence type="ECO:0000256" key="8">
    <source>
        <dbReference type="ARBA" id="ARBA00022840"/>
    </source>
</evidence>
<dbReference type="InterPro" id="IPR000642">
    <property type="entry name" value="Peptidase_M41"/>
</dbReference>
<dbReference type="InterPro" id="IPR003960">
    <property type="entry name" value="ATPase_AAA_CS"/>
</dbReference>
<keyword evidence="9" id="KW-0482">Metalloprotease</keyword>
<dbReference type="Pfam" id="PF00004">
    <property type="entry name" value="AAA"/>
    <property type="match status" value="1"/>
</dbReference>
<dbReference type="InterPro" id="IPR037219">
    <property type="entry name" value="Peptidase_M41-like"/>
</dbReference>
<dbReference type="InterPro" id="IPR050928">
    <property type="entry name" value="ATP-dep_Zn_Metalloprotease"/>
</dbReference>
<evidence type="ECO:0000313" key="12">
    <source>
        <dbReference type="EMBL" id="QHU02227.1"/>
    </source>
</evidence>
<protein>
    <recommendedName>
        <fullName evidence="11">AAA+ ATPase domain-containing protein</fullName>
    </recommendedName>
</protein>
<dbReference type="AlphaFoldDB" id="A0A6C0JCD2"/>
<reference evidence="12" key="1">
    <citation type="journal article" date="2020" name="Nature">
        <title>Giant virus diversity and host interactions through global metagenomics.</title>
        <authorList>
            <person name="Schulz F."/>
            <person name="Roux S."/>
            <person name="Paez-Espino D."/>
            <person name="Jungbluth S."/>
            <person name="Walsh D.A."/>
            <person name="Denef V.J."/>
            <person name="McMahon K.D."/>
            <person name="Konstantinidis K.T."/>
            <person name="Eloe-Fadrosh E.A."/>
            <person name="Kyrpides N.C."/>
            <person name="Woyke T."/>
        </authorList>
    </citation>
    <scope>NUCLEOTIDE SEQUENCE</scope>
    <source>
        <strain evidence="12">GVMAG-M-3300025880-75</strain>
    </source>
</reference>
<dbReference type="Gene3D" id="3.40.50.300">
    <property type="entry name" value="P-loop containing nucleotide triphosphate hydrolases"/>
    <property type="match status" value="1"/>
</dbReference>
<keyword evidence="5" id="KW-0547">Nucleotide-binding</keyword>
<dbReference type="EMBL" id="MN740355">
    <property type="protein sequence ID" value="QHU02227.1"/>
    <property type="molecule type" value="Genomic_DNA"/>
</dbReference>
<dbReference type="InterPro" id="IPR003959">
    <property type="entry name" value="ATPase_AAA_core"/>
</dbReference>
<name>A0A6C0JCD2_9ZZZZ</name>
<keyword evidence="3" id="KW-0645">Protease</keyword>
<dbReference type="GO" id="GO:0016887">
    <property type="term" value="F:ATP hydrolysis activity"/>
    <property type="evidence" value="ECO:0007669"/>
    <property type="project" value="InterPro"/>
</dbReference>
<evidence type="ECO:0000256" key="10">
    <source>
        <dbReference type="SAM" id="Phobius"/>
    </source>
</evidence>
<evidence type="ECO:0000256" key="9">
    <source>
        <dbReference type="ARBA" id="ARBA00023049"/>
    </source>
</evidence>
<dbReference type="Gene3D" id="1.10.8.60">
    <property type="match status" value="1"/>
</dbReference>
<proteinExistence type="inferred from homology"/>
<dbReference type="GO" id="GO:0005524">
    <property type="term" value="F:ATP binding"/>
    <property type="evidence" value="ECO:0007669"/>
    <property type="project" value="UniProtKB-KW"/>
</dbReference>
<comment type="similarity">
    <text evidence="2">In the C-terminal section; belongs to the peptidase M41 family.</text>
</comment>
<dbReference type="SUPFAM" id="SSF140990">
    <property type="entry name" value="FtsH protease domain-like"/>
    <property type="match status" value="1"/>
</dbReference>
<dbReference type="SUPFAM" id="SSF52540">
    <property type="entry name" value="P-loop containing nucleoside triphosphate hydrolases"/>
    <property type="match status" value="1"/>
</dbReference>
<keyword evidence="10" id="KW-0472">Membrane</keyword>
<keyword evidence="10" id="KW-0812">Transmembrane</keyword>
<keyword evidence="7" id="KW-0862">Zinc</keyword>
<dbReference type="InterPro" id="IPR003593">
    <property type="entry name" value="AAA+_ATPase"/>
</dbReference>
<evidence type="ECO:0000256" key="2">
    <source>
        <dbReference type="ARBA" id="ARBA00010044"/>
    </source>
</evidence>
<evidence type="ECO:0000256" key="3">
    <source>
        <dbReference type="ARBA" id="ARBA00022670"/>
    </source>
</evidence>
<sequence length="498" mass="56262">MNWFTPSPQEPKNNNGFIILIIFILFIYTANKQGWGKKEKKREKEEEDSLCEIIGLESVKDEIRYYMDFIKNKEKYKEWGVKLPKGILLSGPPGTGKTLLVKTLSKKLDIPLITASGSEFIEMYVGVGAKRVRELFAKAKGKPNCIIFIDEIDAIGTKRELGNNSERASTVNQLLTEMDGFEEKNNIIVFAATNLVKFLDPALTRSGRFDKKVYFDLPNNDERKQLCELYLKNIILPKKISYDVMSERTAGLSGADIANIANQAKILAIQNNNEKNTLKETDIQSAIDEVMIGREKRERTMTPEERKRVSYHEAGHCLMGYLLKHTEQPVKVSIIPRGESALGYSQQKATNKKLMTKDEVLCRISVLLGGRSAEKIIYGNVSTGASDDIEKISILITNYTNSWGMNDTIGPLNPEVMGTIGKQLTSDIMVRCKDIVGDIEKQTIKLLTKHKRYVESIAKDLLLNETIDYEKIKSLIPVTLENSQEITLVLRQSPRKNT</sequence>
<keyword evidence="10" id="KW-1133">Transmembrane helix</keyword>
<feature type="domain" description="AAA+ ATPase" evidence="11">
    <location>
        <begin position="83"/>
        <end position="219"/>
    </location>
</feature>
<dbReference type="GO" id="GO:0005745">
    <property type="term" value="C:m-AAA complex"/>
    <property type="evidence" value="ECO:0007669"/>
    <property type="project" value="TreeGrafter"/>
</dbReference>
<dbReference type="Gene3D" id="1.20.58.760">
    <property type="entry name" value="Peptidase M41"/>
    <property type="match status" value="1"/>
</dbReference>
<keyword evidence="8" id="KW-0067">ATP-binding</keyword>
<dbReference type="SMART" id="SM00382">
    <property type="entry name" value="AAA"/>
    <property type="match status" value="1"/>
</dbReference>
<evidence type="ECO:0000259" key="11">
    <source>
        <dbReference type="SMART" id="SM00382"/>
    </source>
</evidence>
<evidence type="ECO:0000256" key="7">
    <source>
        <dbReference type="ARBA" id="ARBA00022833"/>
    </source>
</evidence>
<dbReference type="InterPro" id="IPR027417">
    <property type="entry name" value="P-loop_NTPase"/>
</dbReference>
<evidence type="ECO:0000256" key="5">
    <source>
        <dbReference type="ARBA" id="ARBA00022741"/>
    </source>
</evidence>
<dbReference type="InterPro" id="IPR041569">
    <property type="entry name" value="AAA_lid_3"/>
</dbReference>
<accession>A0A6C0JCD2</accession>
<dbReference type="FunFam" id="3.40.50.300:FF:002568">
    <property type="entry name" value="Cell division protein (FtsH)"/>
    <property type="match status" value="1"/>
</dbReference>
<dbReference type="GO" id="GO:0034982">
    <property type="term" value="P:mitochondrial protein processing"/>
    <property type="evidence" value="ECO:0007669"/>
    <property type="project" value="TreeGrafter"/>
</dbReference>
<keyword evidence="4" id="KW-0479">Metal-binding</keyword>
<evidence type="ECO:0000256" key="4">
    <source>
        <dbReference type="ARBA" id="ARBA00022723"/>
    </source>
</evidence>
<dbReference type="PROSITE" id="PS00674">
    <property type="entry name" value="AAA"/>
    <property type="match status" value="1"/>
</dbReference>
<dbReference type="GO" id="GO:0004222">
    <property type="term" value="F:metalloendopeptidase activity"/>
    <property type="evidence" value="ECO:0007669"/>
    <property type="project" value="InterPro"/>
</dbReference>
<dbReference type="GO" id="GO:0046872">
    <property type="term" value="F:metal ion binding"/>
    <property type="evidence" value="ECO:0007669"/>
    <property type="project" value="UniProtKB-KW"/>
</dbReference>
<dbReference type="GO" id="GO:0004176">
    <property type="term" value="F:ATP-dependent peptidase activity"/>
    <property type="evidence" value="ECO:0007669"/>
    <property type="project" value="InterPro"/>
</dbReference>
<dbReference type="PANTHER" id="PTHR43655:SF2">
    <property type="entry name" value="AFG3 LIKE MATRIX AAA PEPTIDASE SUBUNIT 2, ISOFORM A"/>
    <property type="match status" value="1"/>
</dbReference>
<dbReference type="Pfam" id="PF17862">
    <property type="entry name" value="AAA_lid_3"/>
    <property type="match status" value="1"/>
</dbReference>
<evidence type="ECO:0000256" key="6">
    <source>
        <dbReference type="ARBA" id="ARBA00022801"/>
    </source>
</evidence>